<dbReference type="PANTHER" id="PTHR42749:SF1">
    <property type="entry name" value="CELL SHAPE-DETERMINING PROTEIN MREB"/>
    <property type="match status" value="1"/>
</dbReference>
<dbReference type="SUPFAM" id="SSF53067">
    <property type="entry name" value="Actin-like ATPase domain"/>
    <property type="match status" value="2"/>
</dbReference>
<gene>
    <name evidence="3" type="ORF">IAI60_12335</name>
</gene>
<dbReference type="InterPro" id="IPR013126">
    <property type="entry name" value="Hsp_70_fam"/>
</dbReference>
<dbReference type="RefSeq" id="WP_207447588.1">
    <property type="nucleotide sequence ID" value="NZ_CP061091.1"/>
</dbReference>
<dbReference type="InterPro" id="IPR042054">
    <property type="entry name" value="YegD-like"/>
</dbReference>
<dbReference type="Pfam" id="PF00012">
    <property type="entry name" value="HSP70"/>
    <property type="match status" value="1"/>
</dbReference>
<keyword evidence="1" id="KW-0547">Nucleotide-binding</keyword>
<evidence type="ECO:0000256" key="1">
    <source>
        <dbReference type="ARBA" id="ARBA00022741"/>
    </source>
</evidence>
<comment type="caution">
    <text evidence="3">The sequence shown here is derived from an EMBL/GenBank/DDBJ whole genome shotgun (WGS) entry which is preliminary data.</text>
</comment>
<organism evidence="3 4">
    <name type="scientific">Roseomonas marmotae</name>
    <dbReference type="NCBI Taxonomy" id="2768161"/>
    <lineage>
        <taxon>Bacteria</taxon>
        <taxon>Pseudomonadati</taxon>
        <taxon>Pseudomonadota</taxon>
        <taxon>Alphaproteobacteria</taxon>
        <taxon>Acetobacterales</taxon>
        <taxon>Roseomonadaceae</taxon>
        <taxon>Roseomonas</taxon>
    </lineage>
</organism>
<dbReference type="Gene3D" id="3.30.420.40">
    <property type="match status" value="3"/>
</dbReference>
<dbReference type="InterPro" id="IPR043129">
    <property type="entry name" value="ATPase_NBD"/>
</dbReference>
<sequence>MQDVIGIDFGTTNSVIALRRPDGQAVGLRYAAGAGMVDTFRSVLCFWAEESGASRGRLQHAAGPDAIEAYLDDPLGSRLIMSMKSYLASRSFVETRVFNRPFSLEDLISTFLRALVAGAVGMPAGGAARVVAGRPVRFVGENPDDGLAETRLRAAFAQAGFSGVTTALEPEAAGHRFAATLEGAANVLVGDFGGGTSDFSILRFEPGARRRVTPLGHAGVGIAGDAFDYRIIDQVISPRLGKGDTYSVMGTDLPVPPAFFTSFARWHQLSLMRAPKTLREIKEVARIAAHPERLHHLVRLVEDEAGYALYQAVSATKAALSGAEEAVLRFSHRDLEVEAPVRRVDFEAWIAPELARLAATIDRALADAKLAPGQVDRVFLTGGTSLVPAVRQLFESRFGAERVTGGGEFVSVAEGLALLGEE</sequence>
<keyword evidence="2" id="KW-0067">ATP-binding</keyword>
<name>A0ABS3KFH0_9PROT</name>
<evidence type="ECO:0000313" key="4">
    <source>
        <dbReference type="Proteomes" id="UP001518990"/>
    </source>
</evidence>
<dbReference type="PRINTS" id="PR00301">
    <property type="entry name" value="HEATSHOCK70"/>
</dbReference>
<keyword evidence="4" id="KW-1185">Reference proteome</keyword>
<proteinExistence type="predicted"/>
<dbReference type="Gene3D" id="3.90.640.10">
    <property type="entry name" value="Actin, Chain A, domain 4"/>
    <property type="match status" value="2"/>
</dbReference>
<evidence type="ECO:0000256" key="2">
    <source>
        <dbReference type="ARBA" id="ARBA00022840"/>
    </source>
</evidence>
<evidence type="ECO:0000313" key="3">
    <source>
        <dbReference type="EMBL" id="MBO1075393.1"/>
    </source>
</evidence>
<dbReference type="PANTHER" id="PTHR42749">
    <property type="entry name" value="CELL SHAPE-DETERMINING PROTEIN MREB"/>
    <property type="match status" value="1"/>
</dbReference>
<dbReference type="EMBL" id="JACTNF010000011">
    <property type="protein sequence ID" value="MBO1075393.1"/>
    <property type="molecule type" value="Genomic_DNA"/>
</dbReference>
<accession>A0ABS3KFH0</accession>
<dbReference type="Proteomes" id="UP001518990">
    <property type="component" value="Unassembled WGS sequence"/>
</dbReference>
<reference evidence="3 4" key="1">
    <citation type="submission" date="2020-09" db="EMBL/GenBank/DDBJ databases">
        <title>Roseomonas.</title>
        <authorList>
            <person name="Zhu W."/>
        </authorList>
    </citation>
    <scope>NUCLEOTIDE SEQUENCE [LARGE SCALE GENOMIC DNA]</scope>
    <source>
        <strain evidence="3 4">1311</strain>
    </source>
</reference>
<dbReference type="CDD" id="cd10231">
    <property type="entry name" value="ASKHA_NBD_HSP70_YegD-like"/>
    <property type="match status" value="1"/>
</dbReference>
<protein>
    <submittedName>
        <fullName evidence="3">Hsp70 family protein</fullName>
    </submittedName>
</protein>